<dbReference type="NCBIfam" id="TIGR00762">
    <property type="entry name" value="DegV"/>
    <property type="match status" value="1"/>
</dbReference>
<name>A0A2K4ZP35_9FIRM</name>
<keyword evidence="2" id="KW-0446">Lipid-binding</keyword>
<dbReference type="Proteomes" id="UP000236311">
    <property type="component" value="Unassembled WGS sequence"/>
</dbReference>
<keyword evidence="4" id="KW-1185">Reference proteome</keyword>
<dbReference type="Gene3D" id="3.30.1180.10">
    <property type="match status" value="1"/>
</dbReference>
<dbReference type="Gene3D" id="2.20.28.50">
    <property type="entry name" value="degv family protein"/>
    <property type="match status" value="1"/>
</dbReference>
<dbReference type="EMBL" id="OFSM01000043">
    <property type="protein sequence ID" value="SOY32243.1"/>
    <property type="molecule type" value="Genomic_DNA"/>
</dbReference>
<dbReference type="InterPro" id="IPR003797">
    <property type="entry name" value="DegV"/>
</dbReference>
<dbReference type="OrthoDB" id="9780660at2"/>
<sequence>MYKIITDSTTDLPAEYFREHNVGCIPISYILDGVTYGGEKELDWKEFYAMMRNEGKMPTTSQINPAEAKTFLEKCAEKDQEILYLAFSSGLSGTCGNIRMAAAEIMEEHPDVKIMVVDSLGASMGEGLFVHKAVKMRDAGKTMEETAEWLTAHVQNFVHVFTVDDLFHLYRGGRVSRTAAVLGTMISIKPKLHVDSEGHLILIGKVRGRKKSLSALVDYMEEKMGAWAEENREDYVFISHGDALEDAEYVRDLVREKFGIQHFIINHIGPTIGAHSGPGTIALFFMGESR</sequence>
<dbReference type="InterPro" id="IPR050270">
    <property type="entry name" value="DegV_domain_contain"/>
</dbReference>
<dbReference type="PANTHER" id="PTHR33434">
    <property type="entry name" value="DEGV DOMAIN-CONTAINING PROTEIN DR_1986-RELATED"/>
    <property type="match status" value="1"/>
</dbReference>
<gene>
    <name evidence="3" type="ORF">AMURIS_05001</name>
</gene>
<comment type="function">
    <text evidence="1">May bind long-chain fatty acids, such as palmitate, and may play a role in lipid transport or fatty acid metabolism.</text>
</comment>
<evidence type="ECO:0000256" key="2">
    <source>
        <dbReference type="ARBA" id="ARBA00023121"/>
    </source>
</evidence>
<dbReference type="Pfam" id="PF02645">
    <property type="entry name" value="DegV"/>
    <property type="match status" value="1"/>
</dbReference>
<dbReference type="GO" id="GO:0008289">
    <property type="term" value="F:lipid binding"/>
    <property type="evidence" value="ECO:0007669"/>
    <property type="project" value="UniProtKB-KW"/>
</dbReference>
<dbReference type="AlphaFoldDB" id="A0A2K4ZP35"/>
<dbReference type="SUPFAM" id="SSF82549">
    <property type="entry name" value="DAK1/DegV-like"/>
    <property type="match status" value="1"/>
</dbReference>
<dbReference type="PANTHER" id="PTHR33434:SF3">
    <property type="entry name" value="DEGV DOMAIN-CONTAINING PROTEIN YITS"/>
    <property type="match status" value="1"/>
</dbReference>
<evidence type="ECO:0000313" key="4">
    <source>
        <dbReference type="Proteomes" id="UP000236311"/>
    </source>
</evidence>
<dbReference type="Gene3D" id="3.40.50.10440">
    <property type="entry name" value="Dihydroxyacetone kinase, domain 1"/>
    <property type="match status" value="1"/>
</dbReference>
<evidence type="ECO:0000256" key="1">
    <source>
        <dbReference type="ARBA" id="ARBA00003238"/>
    </source>
</evidence>
<evidence type="ECO:0000313" key="3">
    <source>
        <dbReference type="EMBL" id="SOY32243.1"/>
    </source>
</evidence>
<protein>
    <submittedName>
        <fullName evidence="3">Fatty acid-binding protein</fullName>
    </submittedName>
</protein>
<organism evidence="3 4">
    <name type="scientific">Acetatifactor muris</name>
    <dbReference type="NCBI Taxonomy" id="879566"/>
    <lineage>
        <taxon>Bacteria</taxon>
        <taxon>Bacillati</taxon>
        <taxon>Bacillota</taxon>
        <taxon>Clostridia</taxon>
        <taxon>Lachnospirales</taxon>
        <taxon>Lachnospiraceae</taxon>
        <taxon>Acetatifactor</taxon>
    </lineage>
</organism>
<dbReference type="InterPro" id="IPR043168">
    <property type="entry name" value="DegV_C"/>
</dbReference>
<proteinExistence type="predicted"/>
<dbReference type="RefSeq" id="WP_103242206.1">
    <property type="nucleotide sequence ID" value="NZ_CANRXC010000040.1"/>
</dbReference>
<reference evidence="3 4" key="1">
    <citation type="submission" date="2018-01" db="EMBL/GenBank/DDBJ databases">
        <authorList>
            <person name="Gaut B.S."/>
            <person name="Morton B.R."/>
            <person name="Clegg M.T."/>
            <person name="Duvall M.R."/>
        </authorList>
    </citation>
    <scope>NUCLEOTIDE SEQUENCE [LARGE SCALE GENOMIC DNA]</scope>
    <source>
        <strain evidence="3">GP69</strain>
    </source>
</reference>
<dbReference type="PROSITE" id="PS51482">
    <property type="entry name" value="DEGV"/>
    <property type="match status" value="1"/>
</dbReference>
<accession>A0A2K4ZP35</accession>